<dbReference type="Pfam" id="PF01636">
    <property type="entry name" value="APH"/>
    <property type="match status" value="1"/>
</dbReference>
<dbReference type="AlphaFoldDB" id="A0A7W7DPH2"/>
<reference evidence="3 4" key="1">
    <citation type="submission" date="2020-08" db="EMBL/GenBank/DDBJ databases">
        <title>Sequencing the genomes of 1000 actinobacteria strains.</title>
        <authorList>
            <person name="Klenk H.-P."/>
        </authorList>
    </citation>
    <scope>NUCLEOTIDE SEQUENCE [LARGE SCALE GENOMIC DNA]</scope>
    <source>
        <strain evidence="3 4">DSM 40483</strain>
    </source>
</reference>
<dbReference type="SUPFAM" id="SSF56112">
    <property type="entry name" value="Protein kinase-like (PK-like)"/>
    <property type="match status" value="1"/>
</dbReference>
<dbReference type="EMBL" id="JACHMS010000001">
    <property type="protein sequence ID" value="MBB4714563.1"/>
    <property type="molecule type" value="Genomic_DNA"/>
</dbReference>
<dbReference type="GeneID" id="95799832"/>
<dbReference type="InterPro" id="IPR002575">
    <property type="entry name" value="Aminoglycoside_PTrfase"/>
</dbReference>
<dbReference type="RefSeq" id="WP_184910260.1">
    <property type="nucleotide sequence ID" value="NZ_JACHMS010000001.1"/>
</dbReference>
<protein>
    <recommendedName>
        <fullName evidence="2">Aminoglycoside phosphotransferase domain-containing protein</fullName>
    </recommendedName>
</protein>
<dbReference type="Gene3D" id="3.90.1200.10">
    <property type="match status" value="1"/>
</dbReference>
<proteinExistence type="predicted"/>
<accession>A0A7W7DPH2</accession>
<evidence type="ECO:0000259" key="2">
    <source>
        <dbReference type="Pfam" id="PF01636"/>
    </source>
</evidence>
<dbReference type="Proteomes" id="UP000565089">
    <property type="component" value="Unassembled WGS sequence"/>
</dbReference>
<evidence type="ECO:0000313" key="4">
    <source>
        <dbReference type="Proteomes" id="UP000565089"/>
    </source>
</evidence>
<sequence length="890" mass="98782">MQSAANLARAYDHHRRQVEVDQVPFWLGAGLNGLAKELVQQGREKDAALSFQVAHLVLTGDPGEGPPAQHIEKAAFFSRRNLQSLGADTTTALPDPVGSPILVLGDILGGAESIQAEGAGHEQRTERDTEGPRHSGAEREPSTAGELVAQLTRSWAPGRVPIREQNDVLLDHFAGISGQLGALDRDLGREYRADVEAVTAVFPDGLPEDRQDLEALAQRMRRFAFDSRALEERGERRVRWLASATTNYLVWKMPGGIPTNGPQVLIDLMGYIGAILSSEKRYQDSARDLLLDCTEAQVCLAHRLPAVVLGRFPYLRVWLLASVGTYLMLAGPNPSRPQDSYYDPRIHSDDATNRGLHRAQREHWPEILLRQWRDQESLKGACFALASVSGWDDVRAQWLVERIFEASNDDRKELDRNFWSQAVEELMSAARKVRVATNPWSHEESGSSRGNVISSDDAGRLRIPSPVLQAAVAQGLSPGDVITVHGNLFKGRRMPTFLLTNRYGPLSVLKVDYRDKVVREVGNFKRYAKRLHQSNRPSECASHAMEMYLGENGDPLRAIETEYAFEEGEKPLTLSSWIQQAEPDDATAIVDRLLLNTMRPWVAHVRRDRIDLRSEYPIFRPAPASDKQSPDSWASVELARITDPRVRSELGAPLNAHERAAGDWTQKAPGLPEAMARIGDAVEWISPLWFAAELAEVGSGALTAVIDSFEVGLRDFDTLLTLSHGDLHLDNVLCTSGGHLPKTVLIDFESAHYGHVCKDLARLEASVLCQVFTWDQAAATRIAARIADSCFRPEAGLLLPQEDMDLLTHSERVALTVSQRVREIAEGCGQGHWPIRKEEYQLALAGALIPMARYSTMSVPQRWFAITLSTILCSALQHHWQLADWEGGDA</sequence>
<feature type="compositionally biased region" description="Basic and acidic residues" evidence="1">
    <location>
        <begin position="119"/>
        <end position="141"/>
    </location>
</feature>
<dbReference type="InterPro" id="IPR011009">
    <property type="entry name" value="Kinase-like_dom_sf"/>
</dbReference>
<evidence type="ECO:0000313" key="3">
    <source>
        <dbReference type="EMBL" id="MBB4714563.1"/>
    </source>
</evidence>
<feature type="region of interest" description="Disordered" evidence="1">
    <location>
        <begin position="116"/>
        <end position="146"/>
    </location>
</feature>
<comment type="caution">
    <text evidence="3">The sequence shown here is derived from an EMBL/GenBank/DDBJ whole genome shotgun (WGS) entry which is preliminary data.</text>
</comment>
<evidence type="ECO:0000256" key="1">
    <source>
        <dbReference type="SAM" id="MobiDB-lite"/>
    </source>
</evidence>
<gene>
    <name evidence="3" type="ORF">BJ965_004445</name>
</gene>
<feature type="domain" description="Aminoglycoside phosphotransferase" evidence="2">
    <location>
        <begin position="717"/>
        <end position="770"/>
    </location>
</feature>
<keyword evidence="4" id="KW-1185">Reference proteome</keyword>
<name>A0A7W7DPH2_9ACTN</name>
<organism evidence="3 4">
    <name type="scientific">Streptomyces luteogriseus</name>
    <dbReference type="NCBI Taxonomy" id="68233"/>
    <lineage>
        <taxon>Bacteria</taxon>
        <taxon>Bacillati</taxon>
        <taxon>Actinomycetota</taxon>
        <taxon>Actinomycetes</taxon>
        <taxon>Kitasatosporales</taxon>
        <taxon>Streptomycetaceae</taxon>
        <taxon>Streptomyces</taxon>
    </lineage>
</organism>